<evidence type="ECO:0000313" key="2">
    <source>
        <dbReference type="EMBL" id="RUO72004.1"/>
    </source>
</evidence>
<sequence length="282" mass="30879">MKAMTQMMTVAAATLLLMACGNNDSTSEVSGMTLTQAVNENPARDPENLKRDVYRNPIETLTFFDVQPDMTVVEIWPGGGWYTEILAPYLKEQGQLYAAHFPQSETRDFYVNSRKKFVERVASDEAFGAIQVTEFAPSENSAIAPAGSVDRILTFRNLHNWYMGGGNQALEGAFATFYTALKPGGILGVVDHRLPEQRPVTEQDSSGYMKASIAIAAAQAAGFVLVAESDINANPEDTAAHPRGVWSLPPTLSLGEQDRARYQAIGESDRFTLKFKKPETSS</sequence>
<feature type="chain" id="PRO_5019149328" evidence="1">
    <location>
        <begin position="20"/>
        <end position="282"/>
    </location>
</feature>
<dbReference type="PIRSF" id="PIRSF031679">
    <property type="entry name" value="Mtase_Alr7345_prd"/>
    <property type="match status" value="1"/>
</dbReference>
<dbReference type="PROSITE" id="PS51257">
    <property type="entry name" value="PROKAR_LIPOPROTEIN"/>
    <property type="match status" value="1"/>
</dbReference>
<evidence type="ECO:0000313" key="3">
    <source>
        <dbReference type="Proteomes" id="UP000287022"/>
    </source>
</evidence>
<dbReference type="SUPFAM" id="SSF53335">
    <property type="entry name" value="S-adenosyl-L-methionine-dependent methyltransferases"/>
    <property type="match status" value="1"/>
</dbReference>
<dbReference type="EMBL" id="PIQE01000003">
    <property type="protein sequence ID" value="RUO72004.1"/>
    <property type="molecule type" value="Genomic_DNA"/>
</dbReference>
<comment type="caution">
    <text evidence="2">The sequence shown here is derived from an EMBL/GenBank/DDBJ whole genome shotgun (WGS) entry which is preliminary data.</text>
</comment>
<dbReference type="GO" id="GO:0008168">
    <property type="term" value="F:methyltransferase activity"/>
    <property type="evidence" value="ECO:0007669"/>
    <property type="project" value="UniProtKB-KW"/>
</dbReference>
<dbReference type="Gene3D" id="3.40.50.150">
    <property type="entry name" value="Vaccinia Virus protein VP39"/>
    <property type="match status" value="1"/>
</dbReference>
<dbReference type="AlphaFoldDB" id="A0A432Z278"/>
<keyword evidence="2" id="KW-0489">Methyltransferase</keyword>
<dbReference type="Proteomes" id="UP000287022">
    <property type="component" value="Unassembled WGS sequence"/>
</dbReference>
<organism evidence="2 3">
    <name type="scientific">Pseudidiomarina sediminum</name>
    <dbReference type="NCBI Taxonomy" id="431675"/>
    <lineage>
        <taxon>Bacteria</taxon>
        <taxon>Pseudomonadati</taxon>
        <taxon>Pseudomonadota</taxon>
        <taxon>Gammaproteobacteria</taxon>
        <taxon>Alteromonadales</taxon>
        <taxon>Idiomarinaceae</taxon>
        <taxon>Pseudidiomarina</taxon>
    </lineage>
</organism>
<keyword evidence="1" id="KW-0732">Signal</keyword>
<keyword evidence="2" id="KW-0808">Transferase</keyword>
<accession>A0A432Z278</accession>
<dbReference type="GO" id="GO:0032259">
    <property type="term" value="P:methylation"/>
    <property type="evidence" value="ECO:0007669"/>
    <property type="project" value="UniProtKB-KW"/>
</dbReference>
<dbReference type="InterPro" id="IPR029063">
    <property type="entry name" value="SAM-dependent_MTases_sf"/>
</dbReference>
<evidence type="ECO:0000256" key="1">
    <source>
        <dbReference type="SAM" id="SignalP"/>
    </source>
</evidence>
<dbReference type="InterPro" id="IPR016980">
    <property type="entry name" value="S-AdoMet-dep_MeTrfase_Alr7345"/>
</dbReference>
<feature type="signal peptide" evidence="1">
    <location>
        <begin position="1"/>
        <end position="19"/>
    </location>
</feature>
<dbReference type="RefSeq" id="WP_026860756.1">
    <property type="nucleotide sequence ID" value="NZ_PIQE01000003.1"/>
</dbReference>
<dbReference type="STRING" id="1122124.GCA_000423165_02045"/>
<reference evidence="3" key="1">
    <citation type="journal article" date="2018" name="Front. Microbiol.">
        <title>Genome-Based Analysis Reveals the Taxonomy and Diversity of the Family Idiomarinaceae.</title>
        <authorList>
            <person name="Liu Y."/>
            <person name="Lai Q."/>
            <person name="Shao Z."/>
        </authorList>
    </citation>
    <scope>NUCLEOTIDE SEQUENCE [LARGE SCALE GENOMIC DNA]</scope>
    <source>
        <strain evidence="3">c121</strain>
    </source>
</reference>
<keyword evidence="3" id="KW-1185">Reference proteome</keyword>
<protein>
    <submittedName>
        <fullName evidence="2">Methyltransferase</fullName>
    </submittedName>
</protein>
<proteinExistence type="predicted"/>
<gene>
    <name evidence="2" type="ORF">CWI80_09370</name>
</gene>
<name>A0A432Z278_9GAMM</name>